<sequence length="95" mass="10206">MDDSRGDIVYRMARPETLKITHLDSFTAVFHRASGITHLVTSPVPEILAALGEAGMRRVDLMARLSVDYLLGDADEAALDARLDELVAAGLVAVA</sequence>
<dbReference type="RefSeq" id="WP_010403103.1">
    <property type="nucleotide sequence ID" value="NZ_JAWXXV010000001.1"/>
</dbReference>
<organism evidence="1 2">
    <name type="scientific">Sphingomonas echinoides</name>
    <dbReference type="NCBI Taxonomy" id="59803"/>
    <lineage>
        <taxon>Bacteria</taxon>
        <taxon>Pseudomonadati</taxon>
        <taxon>Pseudomonadota</taxon>
        <taxon>Alphaproteobacteria</taxon>
        <taxon>Sphingomonadales</taxon>
        <taxon>Sphingomonadaceae</taxon>
        <taxon>Sphingomonas</taxon>
    </lineage>
</organism>
<evidence type="ECO:0000313" key="2">
    <source>
        <dbReference type="Proteomes" id="UP001279660"/>
    </source>
</evidence>
<accession>A0ABU4PMD3</accession>
<reference evidence="1 2" key="1">
    <citation type="submission" date="2023-11" db="EMBL/GenBank/DDBJ databases">
        <title>MicrobeMod: A computational toolkit for identifying prokaryotic methylation and restriction-modification with nanopore sequencing.</title>
        <authorList>
            <person name="Crits-Christoph A."/>
            <person name="Kang S.C."/>
            <person name="Lee H."/>
            <person name="Ostrov N."/>
        </authorList>
    </citation>
    <scope>NUCLEOTIDE SEQUENCE [LARGE SCALE GENOMIC DNA]</scope>
    <source>
        <strain evidence="1 2">ATCC 14820</strain>
    </source>
</reference>
<proteinExistence type="predicted"/>
<dbReference type="InterPro" id="IPR027599">
    <property type="entry name" value="PqqD-rel_X"/>
</dbReference>
<keyword evidence="2" id="KW-1185">Reference proteome</keyword>
<protein>
    <submittedName>
        <fullName evidence="1">HPr-rel-A system PqqD family peptide chaperone</fullName>
    </submittedName>
</protein>
<dbReference type="EMBL" id="JAWXXV010000001">
    <property type="protein sequence ID" value="MDX5984594.1"/>
    <property type="molecule type" value="Genomic_DNA"/>
</dbReference>
<comment type="caution">
    <text evidence="1">The sequence shown here is derived from an EMBL/GenBank/DDBJ whole genome shotgun (WGS) entry which is preliminary data.</text>
</comment>
<dbReference type="NCBIfam" id="TIGR04353">
    <property type="entry name" value="PqqD_rel_X"/>
    <property type="match status" value="1"/>
</dbReference>
<gene>
    <name evidence="1" type="ORF">SIL82_09995</name>
</gene>
<evidence type="ECO:0000313" key="1">
    <source>
        <dbReference type="EMBL" id="MDX5984594.1"/>
    </source>
</evidence>
<dbReference type="Proteomes" id="UP001279660">
    <property type="component" value="Unassembled WGS sequence"/>
</dbReference>
<name>A0ABU4PMD3_9SPHN</name>